<dbReference type="CDD" id="cd06225">
    <property type="entry name" value="HAMP"/>
    <property type="match status" value="1"/>
</dbReference>
<dbReference type="GO" id="GO:0005886">
    <property type="term" value="C:plasma membrane"/>
    <property type="evidence" value="ECO:0007669"/>
    <property type="project" value="UniProtKB-SubCell"/>
</dbReference>
<protein>
    <submittedName>
        <fullName evidence="8">Adenylate cyclase 2</fullName>
        <ecNumber evidence="8">4.6.1.1</ecNumber>
    </submittedName>
</protein>
<evidence type="ECO:0000313" key="9">
    <source>
        <dbReference type="Proteomes" id="UP000318053"/>
    </source>
</evidence>
<dbReference type="SUPFAM" id="SSF158472">
    <property type="entry name" value="HAMP domain-like"/>
    <property type="match status" value="1"/>
</dbReference>
<feature type="region of interest" description="Disordered" evidence="4">
    <location>
        <begin position="1"/>
        <end position="21"/>
    </location>
</feature>
<dbReference type="Proteomes" id="UP000318053">
    <property type="component" value="Unassembled WGS sequence"/>
</dbReference>
<dbReference type="EC" id="4.6.1.1" evidence="8"/>
<keyword evidence="3 5" id="KW-0472">Membrane</keyword>
<dbReference type="Gene3D" id="3.30.70.1230">
    <property type="entry name" value="Nucleotide cyclase"/>
    <property type="match status" value="1"/>
</dbReference>
<gene>
    <name evidence="8" type="primary">cyaB</name>
    <name evidence="8" type="ORF">CA85_28400</name>
</gene>
<keyword evidence="2" id="KW-1003">Cell membrane</keyword>
<feature type="transmembrane region" description="Helical" evidence="5">
    <location>
        <begin position="164"/>
        <end position="187"/>
    </location>
</feature>
<dbReference type="SMART" id="SM00044">
    <property type="entry name" value="CYCc"/>
    <property type="match status" value="1"/>
</dbReference>
<evidence type="ECO:0000256" key="1">
    <source>
        <dbReference type="ARBA" id="ARBA00004651"/>
    </source>
</evidence>
<keyword evidence="5" id="KW-0812">Transmembrane</keyword>
<comment type="subcellular location">
    <subcellularLocation>
        <location evidence="1">Cell membrane</location>
        <topology evidence="1">Multi-pass membrane protein</topology>
    </subcellularLocation>
</comment>
<reference evidence="8 9" key="1">
    <citation type="submission" date="2019-02" db="EMBL/GenBank/DDBJ databases">
        <title>Deep-cultivation of Planctomycetes and their phenomic and genomic characterization uncovers novel biology.</title>
        <authorList>
            <person name="Wiegand S."/>
            <person name="Jogler M."/>
            <person name="Boedeker C."/>
            <person name="Pinto D."/>
            <person name="Vollmers J."/>
            <person name="Rivas-Marin E."/>
            <person name="Kohn T."/>
            <person name="Peeters S.H."/>
            <person name="Heuer A."/>
            <person name="Rast P."/>
            <person name="Oberbeckmann S."/>
            <person name="Bunk B."/>
            <person name="Jeske O."/>
            <person name="Meyerdierks A."/>
            <person name="Storesund J.E."/>
            <person name="Kallscheuer N."/>
            <person name="Luecker S."/>
            <person name="Lage O.M."/>
            <person name="Pohl T."/>
            <person name="Merkel B.J."/>
            <person name="Hornburger P."/>
            <person name="Mueller R.-W."/>
            <person name="Bruemmer F."/>
            <person name="Labrenz M."/>
            <person name="Spormann A.M."/>
            <person name="Op Den Camp H."/>
            <person name="Overmann J."/>
            <person name="Amann R."/>
            <person name="Jetten M.S.M."/>
            <person name="Mascher T."/>
            <person name="Medema M.H."/>
            <person name="Devos D.P."/>
            <person name="Kaster A.-K."/>
            <person name="Ovreas L."/>
            <person name="Rohde M."/>
            <person name="Galperin M.Y."/>
            <person name="Jogler C."/>
        </authorList>
    </citation>
    <scope>NUCLEOTIDE SEQUENCE [LARGE SCALE GENOMIC DNA]</scope>
    <source>
        <strain evidence="8 9">CA85</strain>
    </source>
</reference>
<evidence type="ECO:0000256" key="3">
    <source>
        <dbReference type="ARBA" id="ARBA00023136"/>
    </source>
</evidence>
<feature type="transmembrane region" description="Helical" evidence="5">
    <location>
        <begin position="128"/>
        <end position="152"/>
    </location>
</feature>
<comment type="caution">
    <text evidence="8">The sequence shown here is derived from an EMBL/GenBank/DDBJ whole genome shotgun (WGS) entry which is preliminary data.</text>
</comment>
<dbReference type="Gene3D" id="6.10.340.10">
    <property type="match status" value="1"/>
</dbReference>
<feature type="transmembrane region" description="Helical" evidence="5">
    <location>
        <begin position="217"/>
        <end position="237"/>
    </location>
</feature>
<dbReference type="SMART" id="SM00304">
    <property type="entry name" value="HAMP"/>
    <property type="match status" value="1"/>
</dbReference>
<feature type="transmembrane region" description="Helical" evidence="5">
    <location>
        <begin position="249"/>
        <end position="271"/>
    </location>
</feature>
<dbReference type="InterPro" id="IPR029787">
    <property type="entry name" value="Nucleotide_cyclase"/>
</dbReference>
<proteinExistence type="predicted"/>
<evidence type="ECO:0000256" key="5">
    <source>
        <dbReference type="SAM" id="Phobius"/>
    </source>
</evidence>
<dbReference type="SUPFAM" id="SSF55073">
    <property type="entry name" value="Nucleotide cyclase"/>
    <property type="match status" value="1"/>
</dbReference>
<dbReference type="AlphaFoldDB" id="A0A5C5XTW4"/>
<dbReference type="RefSeq" id="WP_146391819.1">
    <property type="nucleotide sequence ID" value="NZ_SJPK01000006.1"/>
</dbReference>
<keyword evidence="5" id="KW-1133">Transmembrane helix</keyword>
<dbReference type="GO" id="GO:0035556">
    <property type="term" value="P:intracellular signal transduction"/>
    <property type="evidence" value="ECO:0007669"/>
    <property type="project" value="InterPro"/>
</dbReference>
<feature type="domain" description="HAMP" evidence="7">
    <location>
        <begin position="268"/>
        <end position="320"/>
    </location>
</feature>
<evidence type="ECO:0000256" key="4">
    <source>
        <dbReference type="SAM" id="MobiDB-lite"/>
    </source>
</evidence>
<evidence type="ECO:0000256" key="2">
    <source>
        <dbReference type="ARBA" id="ARBA00022475"/>
    </source>
</evidence>
<evidence type="ECO:0000313" key="8">
    <source>
        <dbReference type="EMBL" id="TWT65981.1"/>
    </source>
</evidence>
<dbReference type="PANTHER" id="PTHR43081:SF17">
    <property type="entry name" value="BLL5647 PROTEIN"/>
    <property type="match status" value="1"/>
</dbReference>
<feature type="domain" description="Guanylate cyclase" evidence="6">
    <location>
        <begin position="359"/>
        <end position="491"/>
    </location>
</feature>
<dbReference type="Pfam" id="PF00672">
    <property type="entry name" value="HAMP"/>
    <property type="match status" value="1"/>
</dbReference>
<dbReference type="PANTHER" id="PTHR43081">
    <property type="entry name" value="ADENYLATE CYCLASE, TERMINAL-DIFFERENTIATION SPECIFIC-RELATED"/>
    <property type="match status" value="1"/>
</dbReference>
<keyword evidence="9" id="KW-1185">Reference proteome</keyword>
<organism evidence="8 9">
    <name type="scientific">Allorhodopirellula solitaria</name>
    <dbReference type="NCBI Taxonomy" id="2527987"/>
    <lineage>
        <taxon>Bacteria</taxon>
        <taxon>Pseudomonadati</taxon>
        <taxon>Planctomycetota</taxon>
        <taxon>Planctomycetia</taxon>
        <taxon>Pirellulales</taxon>
        <taxon>Pirellulaceae</taxon>
        <taxon>Allorhodopirellula</taxon>
    </lineage>
</organism>
<dbReference type="InterPro" id="IPR001054">
    <property type="entry name" value="A/G_cyclase"/>
</dbReference>
<dbReference type="GO" id="GO:0006171">
    <property type="term" value="P:cAMP biosynthetic process"/>
    <property type="evidence" value="ECO:0007669"/>
    <property type="project" value="TreeGrafter"/>
</dbReference>
<evidence type="ECO:0000259" key="6">
    <source>
        <dbReference type="PROSITE" id="PS50125"/>
    </source>
</evidence>
<feature type="transmembrane region" description="Helical" evidence="5">
    <location>
        <begin position="33"/>
        <end position="58"/>
    </location>
</feature>
<dbReference type="GO" id="GO:0004016">
    <property type="term" value="F:adenylate cyclase activity"/>
    <property type="evidence" value="ECO:0007669"/>
    <property type="project" value="UniProtKB-EC"/>
</dbReference>
<dbReference type="Pfam" id="PF00211">
    <property type="entry name" value="Guanylate_cyc"/>
    <property type="match status" value="1"/>
</dbReference>
<dbReference type="EMBL" id="SJPK01000006">
    <property type="protein sequence ID" value="TWT65981.1"/>
    <property type="molecule type" value="Genomic_DNA"/>
</dbReference>
<dbReference type="InterPro" id="IPR003660">
    <property type="entry name" value="HAMP_dom"/>
</dbReference>
<dbReference type="PROSITE" id="PS50885">
    <property type="entry name" value="HAMP"/>
    <property type="match status" value="1"/>
</dbReference>
<dbReference type="OrthoDB" id="9806704at2"/>
<evidence type="ECO:0000259" key="7">
    <source>
        <dbReference type="PROSITE" id="PS50885"/>
    </source>
</evidence>
<name>A0A5C5XTW4_9BACT</name>
<dbReference type="PROSITE" id="PS50125">
    <property type="entry name" value="GUANYLATE_CYCLASE_2"/>
    <property type="match status" value="1"/>
</dbReference>
<keyword evidence="8" id="KW-0456">Lyase</keyword>
<sequence>MPAAAIAPTVPAGSRESSEPSSKHDWTFLQCHGLLVVVLSPVIANLIGSVFNILYNLWQIEPLLSAGQMTRFTSCWQCFNLVVYPLAVLLFLIPIFQLRPIHRDLINGRTVAAGVLTRAQRKVVNLPWWFLAVASVGWLICIPVFLIALAGLDEPLSSNVVVHLTTSFLIASLIAVTQSFFAVELVIQQALFPVFFQTETPANVAGTAPMTISQRGLMWSASAVVSPVLSLVLLILVPDATETAPRFAIVVAAVAISFGLATSWLLGRLVASPVIELKRAAMAVASGDFSARIKTLRADEFGLLINQFNSMIAGLAEREHLQATFGRHVGREAVKQILAAQDSLGKNSGTLGGVNQTVTVMFVDVRNFTAQAADTPVDDVIAGLNLMFGESVKIVEHHGGMVNKFLGDGLMAIFGVPSSNGRHADAAVVAGRELIQRIEALKEEFARVGWAEMRIGVGINTGVAMVGSIGAPERQEYTAIGDTVNVAARVEALTKSTGHDLLITGATYDALTPPTSFVELPRQRIKGKSASLRIYGPDSDSYPSGVPEKGCPKRGRVPEKGKGVFLVATDENDST</sequence>
<feature type="region of interest" description="Disordered" evidence="4">
    <location>
        <begin position="536"/>
        <end position="562"/>
    </location>
</feature>
<dbReference type="CDD" id="cd07302">
    <property type="entry name" value="CHD"/>
    <property type="match status" value="1"/>
</dbReference>
<dbReference type="InterPro" id="IPR050697">
    <property type="entry name" value="Adenylyl/Guanylyl_Cyclase_3/4"/>
</dbReference>
<accession>A0A5C5XTW4</accession>
<feature type="transmembrane region" description="Helical" evidence="5">
    <location>
        <begin position="78"/>
        <end position="96"/>
    </location>
</feature>